<evidence type="ECO:0000256" key="1">
    <source>
        <dbReference type="SAM" id="MobiDB-lite"/>
    </source>
</evidence>
<reference evidence="2 3" key="1">
    <citation type="journal article" date="2023" name="Plants (Basel)">
        <title>Bridging the Gap: Combining Genomics and Transcriptomics Approaches to Understand Stylosanthes scabra, an Orphan Legume from the Brazilian Caatinga.</title>
        <authorList>
            <person name="Ferreira-Neto J.R.C."/>
            <person name="da Silva M.D."/>
            <person name="Binneck E."/>
            <person name="de Melo N.F."/>
            <person name="da Silva R.H."/>
            <person name="de Melo A.L.T.M."/>
            <person name="Pandolfi V."/>
            <person name="Bustamante F.O."/>
            <person name="Brasileiro-Vidal A.C."/>
            <person name="Benko-Iseppon A.M."/>
        </authorList>
    </citation>
    <scope>NUCLEOTIDE SEQUENCE [LARGE SCALE GENOMIC DNA]</scope>
    <source>
        <tissue evidence="2">Leaves</tissue>
    </source>
</reference>
<organism evidence="2 3">
    <name type="scientific">Stylosanthes scabra</name>
    <dbReference type="NCBI Taxonomy" id="79078"/>
    <lineage>
        <taxon>Eukaryota</taxon>
        <taxon>Viridiplantae</taxon>
        <taxon>Streptophyta</taxon>
        <taxon>Embryophyta</taxon>
        <taxon>Tracheophyta</taxon>
        <taxon>Spermatophyta</taxon>
        <taxon>Magnoliopsida</taxon>
        <taxon>eudicotyledons</taxon>
        <taxon>Gunneridae</taxon>
        <taxon>Pentapetalae</taxon>
        <taxon>rosids</taxon>
        <taxon>fabids</taxon>
        <taxon>Fabales</taxon>
        <taxon>Fabaceae</taxon>
        <taxon>Papilionoideae</taxon>
        <taxon>50 kb inversion clade</taxon>
        <taxon>dalbergioids sensu lato</taxon>
        <taxon>Dalbergieae</taxon>
        <taxon>Pterocarpus clade</taxon>
        <taxon>Stylosanthes</taxon>
    </lineage>
</organism>
<keyword evidence="3" id="KW-1185">Reference proteome</keyword>
<evidence type="ECO:0000313" key="3">
    <source>
        <dbReference type="Proteomes" id="UP001341840"/>
    </source>
</evidence>
<proteinExistence type="predicted"/>
<feature type="region of interest" description="Disordered" evidence="1">
    <location>
        <begin position="1"/>
        <end position="21"/>
    </location>
</feature>
<feature type="region of interest" description="Disordered" evidence="1">
    <location>
        <begin position="233"/>
        <end position="265"/>
    </location>
</feature>
<protein>
    <submittedName>
        <fullName evidence="2">Uncharacterized protein</fullName>
    </submittedName>
</protein>
<gene>
    <name evidence="2" type="ORF">PIB30_013524</name>
</gene>
<accession>A0ABU6R631</accession>
<name>A0ABU6R631_9FABA</name>
<sequence>MDAYDSAAHESQDPNIDGSPSLSAVAEVVEKVVAGIGATDMNLELTIEALDLGERMMHIEQSLAMVDYHQNRQEILSLETKYEVKQLRSELREMRDLMQKPSPIGSASKGKEPCLPPTSVVGFLDMVAPDSPVDNDVVFVGARKPVQSSSPGTRASAVAPFSDNTWGSSTGSFFAGLSEAFKQPRTYVSNETQICGLFSSIDIPTVSAKVPKMEDIPFSKVFSSPLQTIAGVDLTPAMQTPTTKKRPNPNPGYRAPARAARRRSLSVLPKPDPSAVIPESHAMFLRPTPDMGLTKEECCMASYVLCASAKYSDTEIIFQHKPIALRRKYFSSLRPDFVPHGDVFIPVREPNGSWYILLLDVKGTRLHALDVNRSSVSIMRRDTDMRRIRPLNMPNFTDRNPDPNTWGGIEFPVGLPARLDPGESAVWTLSWLLHDGRFSTAIFGNMGFERNVRMKAAMVIATSEFNDVKTLLELKAESIWKGFPDHVLLN</sequence>
<dbReference type="Proteomes" id="UP001341840">
    <property type="component" value="Unassembled WGS sequence"/>
</dbReference>
<evidence type="ECO:0000313" key="2">
    <source>
        <dbReference type="EMBL" id="MED6119648.1"/>
    </source>
</evidence>
<comment type="caution">
    <text evidence="2">The sequence shown here is derived from an EMBL/GenBank/DDBJ whole genome shotgun (WGS) entry which is preliminary data.</text>
</comment>
<dbReference type="EMBL" id="JASCZI010030243">
    <property type="protein sequence ID" value="MED6119648.1"/>
    <property type="molecule type" value="Genomic_DNA"/>
</dbReference>